<evidence type="ECO:0000256" key="2">
    <source>
        <dbReference type="SAM" id="SignalP"/>
    </source>
</evidence>
<dbReference type="EMBL" id="JAAAIL010001472">
    <property type="protein sequence ID" value="KAG0268962.1"/>
    <property type="molecule type" value="Genomic_DNA"/>
</dbReference>
<evidence type="ECO:0000313" key="3">
    <source>
        <dbReference type="EMBL" id="KAG0268962.1"/>
    </source>
</evidence>
<evidence type="ECO:0008006" key="5">
    <source>
        <dbReference type="Google" id="ProtNLM"/>
    </source>
</evidence>
<gene>
    <name evidence="3" type="ORF">BGZ95_002258</name>
</gene>
<name>A0AAD4D6B5_9FUNG</name>
<protein>
    <recommendedName>
        <fullName evidence="5">Extracellular membrane protein CFEM domain-containing protein</fullName>
    </recommendedName>
</protein>
<keyword evidence="2" id="KW-0732">Signal</keyword>
<evidence type="ECO:0000256" key="1">
    <source>
        <dbReference type="SAM" id="MobiDB-lite"/>
    </source>
</evidence>
<feature type="signal peptide" evidence="2">
    <location>
        <begin position="1"/>
        <end position="24"/>
    </location>
</feature>
<reference evidence="3" key="1">
    <citation type="journal article" date="2020" name="Fungal Divers.">
        <title>Resolving the Mortierellaceae phylogeny through synthesis of multi-gene phylogenetics and phylogenomics.</title>
        <authorList>
            <person name="Vandepol N."/>
            <person name="Liber J."/>
            <person name="Desiro A."/>
            <person name="Na H."/>
            <person name="Kennedy M."/>
            <person name="Barry K."/>
            <person name="Grigoriev I.V."/>
            <person name="Miller A.N."/>
            <person name="O'Donnell K."/>
            <person name="Stajich J.E."/>
            <person name="Bonito G."/>
        </authorList>
    </citation>
    <scope>NUCLEOTIDE SEQUENCE</scope>
    <source>
        <strain evidence="3">NRRL 28262</strain>
    </source>
</reference>
<feature type="compositionally biased region" description="Low complexity" evidence="1">
    <location>
        <begin position="112"/>
        <end position="135"/>
    </location>
</feature>
<comment type="caution">
    <text evidence="3">The sequence shown here is derived from an EMBL/GenBank/DDBJ whole genome shotgun (WGS) entry which is preliminary data.</text>
</comment>
<keyword evidence="4" id="KW-1185">Reference proteome</keyword>
<dbReference type="Proteomes" id="UP001194580">
    <property type="component" value="Unassembled WGS sequence"/>
</dbReference>
<proteinExistence type="predicted"/>
<accession>A0AAD4D6B5</accession>
<dbReference type="AlphaFoldDB" id="A0AAD4D6B5"/>
<sequence length="179" mass="17692">MRFSTTIASASILVLTASVATVSAQQVSEACVLCFAKAAITASPTCTADILISESLPGAMSPAEKACLCPLISSYTWLQPCSSPDACSAAEMNYFTQYYAGSEAAICGGGSSPSATPGTKTSSTPTLPRASTTPGAGTGTGTPSTPEPPKSDAVALFGSSSKVLIGAALGIASAVVLLL</sequence>
<evidence type="ECO:0000313" key="4">
    <source>
        <dbReference type="Proteomes" id="UP001194580"/>
    </source>
</evidence>
<feature type="chain" id="PRO_5042004224" description="Extracellular membrane protein CFEM domain-containing protein" evidence="2">
    <location>
        <begin position="25"/>
        <end position="179"/>
    </location>
</feature>
<organism evidence="3 4">
    <name type="scientific">Linnemannia exigua</name>
    <dbReference type="NCBI Taxonomy" id="604196"/>
    <lineage>
        <taxon>Eukaryota</taxon>
        <taxon>Fungi</taxon>
        <taxon>Fungi incertae sedis</taxon>
        <taxon>Mucoromycota</taxon>
        <taxon>Mortierellomycotina</taxon>
        <taxon>Mortierellomycetes</taxon>
        <taxon>Mortierellales</taxon>
        <taxon>Mortierellaceae</taxon>
        <taxon>Linnemannia</taxon>
    </lineage>
</organism>
<feature type="region of interest" description="Disordered" evidence="1">
    <location>
        <begin position="112"/>
        <end position="153"/>
    </location>
</feature>